<accession>A0ABV9PAW1</accession>
<organism evidence="3 4">
    <name type="scientific">Flavobacterium ponti</name>
    <dbReference type="NCBI Taxonomy" id="665133"/>
    <lineage>
        <taxon>Bacteria</taxon>
        <taxon>Pseudomonadati</taxon>
        <taxon>Bacteroidota</taxon>
        <taxon>Flavobacteriia</taxon>
        <taxon>Flavobacteriales</taxon>
        <taxon>Flavobacteriaceae</taxon>
        <taxon>Flavobacterium</taxon>
    </lineage>
</organism>
<sequence length="220" mass="24943">MLKNILIIDDHLTMIEGYRSILSFNPHGYIFNIQTANSCQEAYEVLHFPVNANKFDAVVIDLTIPASQTLNLVSGGDLIPLVRTTNLAAKTIVITSHAEHFLLYQLYVNQNPDAILIKSDITSNELNEAFKTVFEGKKYYSLTMLEAQKRLTDSNFFLDEIDIQIITLLADGVKNKSLVDYLPLTISAIDKRKVKIKSFFNIEKGNDEDIIREAKVQKFI</sequence>
<keyword evidence="1" id="KW-0597">Phosphoprotein</keyword>
<dbReference type="EMBL" id="JBHSGW010000028">
    <property type="protein sequence ID" value="MFC4741119.1"/>
    <property type="molecule type" value="Genomic_DNA"/>
</dbReference>
<dbReference type="Proteomes" id="UP001595885">
    <property type="component" value="Unassembled WGS sequence"/>
</dbReference>
<comment type="caution">
    <text evidence="3">The sequence shown here is derived from an EMBL/GenBank/DDBJ whole genome shotgun (WGS) entry which is preliminary data.</text>
</comment>
<protein>
    <submittedName>
        <fullName evidence="3">Response regulator</fullName>
    </submittedName>
</protein>
<reference evidence="4" key="1">
    <citation type="journal article" date="2019" name="Int. J. Syst. Evol. Microbiol.">
        <title>The Global Catalogue of Microorganisms (GCM) 10K type strain sequencing project: providing services to taxonomists for standard genome sequencing and annotation.</title>
        <authorList>
            <consortium name="The Broad Institute Genomics Platform"/>
            <consortium name="The Broad Institute Genome Sequencing Center for Infectious Disease"/>
            <person name="Wu L."/>
            <person name="Ma J."/>
        </authorList>
    </citation>
    <scope>NUCLEOTIDE SEQUENCE [LARGE SCALE GENOMIC DNA]</scope>
    <source>
        <strain evidence="4">CCUG 50349</strain>
    </source>
</reference>
<name>A0ABV9PAW1_9FLAO</name>
<gene>
    <name evidence="3" type="ORF">ACFO3U_14040</name>
</gene>
<keyword evidence="4" id="KW-1185">Reference proteome</keyword>
<evidence type="ECO:0000313" key="4">
    <source>
        <dbReference type="Proteomes" id="UP001595885"/>
    </source>
</evidence>
<dbReference type="SUPFAM" id="SSF52172">
    <property type="entry name" value="CheY-like"/>
    <property type="match status" value="1"/>
</dbReference>
<dbReference type="PROSITE" id="PS50110">
    <property type="entry name" value="RESPONSE_REGULATORY"/>
    <property type="match status" value="1"/>
</dbReference>
<evidence type="ECO:0000256" key="1">
    <source>
        <dbReference type="PROSITE-ProRule" id="PRU00169"/>
    </source>
</evidence>
<evidence type="ECO:0000259" key="2">
    <source>
        <dbReference type="PROSITE" id="PS50110"/>
    </source>
</evidence>
<evidence type="ECO:0000313" key="3">
    <source>
        <dbReference type="EMBL" id="MFC4741119.1"/>
    </source>
</evidence>
<dbReference type="RefSeq" id="WP_379743831.1">
    <property type="nucleotide sequence ID" value="NZ_JBHSGW010000028.1"/>
</dbReference>
<dbReference type="Pfam" id="PF00072">
    <property type="entry name" value="Response_reg"/>
    <property type="match status" value="1"/>
</dbReference>
<proteinExistence type="predicted"/>
<feature type="modified residue" description="4-aspartylphosphate" evidence="1">
    <location>
        <position position="61"/>
    </location>
</feature>
<dbReference type="Gene3D" id="3.40.50.2300">
    <property type="match status" value="1"/>
</dbReference>
<dbReference type="InterPro" id="IPR011006">
    <property type="entry name" value="CheY-like_superfamily"/>
</dbReference>
<feature type="domain" description="Response regulatory" evidence="2">
    <location>
        <begin position="4"/>
        <end position="133"/>
    </location>
</feature>
<dbReference type="InterPro" id="IPR001789">
    <property type="entry name" value="Sig_transdc_resp-reg_receiver"/>
</dbReference>